<proteinExistence type="predicted"/>
<comment type="caution">
    <text evidence="2">The sequence shown here is derived from an EMBL/GenBank/DDBJ whole genome shotgun (WGS) entry which is preliminary data.</text>
</comment>
<evidence type="ECO:0000313" key="3">
    <source>
        <dbReference type="Proteomes" id="UP000634136"/>
    </source>
</evidence>
<keyword evidence="3" id="KW-1185">Reference proteome</keyword>
<dbReference type="EMBL" id="JAAIUW010000011">
    <property type="protein sequence ID" value="KAF7808260.1"/>
    <property type="molecule type" value="Genomic_DNA"/>
</dbReference>
<name>A0A834SSQ8_9FABA</name>
<accession>A0A834SSQ8</accession>
<sequence length="68" mass="7625">MTKTRAKHLRDQGILRAQSLLKFPNSPLSSSKLLRTPFKSPRAEDKNGEHKERKNPSTLAEPTNAPTT</sequence>
<dbReference type="Proteomes" id="UP000634136">
    <property type="component" value="Unassembled WGS sequence"/>
</dbReference>
<dbReference type="AlphaFoldDB" id="A0A834SSQ8"/>
<protein>
    <submittedName>
        <fullName evidence="2">Uncharacterized protein</fullName>
    </submittedName>
</protein>
<feature type="compositionally biased region" description="Basic and acidic residues" evidence="1">
    <location>
        <begin position="41"/>
        <end position="55"/>
    </location>
</feature>
<gene>
    <name evidence="2" type="ORF">G2W53_035003</name>
</gene>
<evidence type="ECO:0000256" key="1">
    <source>
        <dbReference type="SAM" id="MobiDB-lite"/>
    </source>
</evidence>
<reference evidence="2" key="1">
    <citation type="submission" date="2020-09" db="EMBL/GenBank/DDBJ databases">
        <title>Genome-Enabled Discovery of Anthraquinone Biosynthesis in Senna tora.</title>
        <authorList>
            <person name="Kang S.-H."/>
            <person name="Pandey R.P."/>
            <person name="Lee C.-M."/>
            <person name="Sim J.-S."/>
            <person name="Jeong J.-T."/>
            <person name="Choi B.-S."/>
            <person name="Jung M."/>
            <person name="Ginzburg D."/>
            <person name="Zhao K."/>
            <person name="Won S.Y."/>
            <person name="Oh T.-J."/>
            <person name="Yu Y."/>
            <person name="Kim N.-H."/>
            <person name="Lee O.R."/>
            <person name="Lee T.-H."/>
            <person name="Bashyal P."/>
            <person name="Kim T.-S."/>
            <person name="Lee W.-H."/>
            <person name="Kawkins C."/>
            <person name="Kim C.-K."/>
            <person name="Kim J.S."/>
            <person name="Ahn B.O."/>
            <person name="Rhee S.Y."/>
            <person name="Sohng J.K."/>
        </authorList>
    </citation>
    <scope>NUCLEOTIDE SEQUENCE</scope>
    <source>
        <tissue evidence="2">Leaf</tissue>
    </source>
</reference>
<feature type="compositionally biased region" description="Polar residues" evidence="1">
    <location>
        <begin position="56"/>
        <end position="68"/>
    </location>
</feature>
<feature type="region of interest" description="Disordered" evidence="1">
    <location>
        <begin position="23"/>
        <end position="68"/>
    </location>
</feature>
<organism evidence="2 3">
    <name type="scientific">Senna tora</name>
    <dbReference type="NCBI Taxonomy" id="362788"/>
    <lineage>
        <taxon>Eukaryota</taxon>
        <taxon>Viridiplantae</taxon>
        <taxon>Streptophyta</taxon>
        <taxon>Embryophyta</taxon>
        <taxon>Tracheophyta</taxon>
        <taxon>Spermatophyta</taxon>
        <taxon>Magnoliopsida</taxon>
        <taxon>eudicotyledons</taxon>
        <taxon>Gunneridae</taxon>
        <taxon>Pentapetalae</taxon>
        <taxon>rosids</taxon>
        <taxon>fabids</taxon>
        <taxon>Fabales</taxon>
        <taxon>Fabaceae</taxon>
        <taxon>Caesalpinioideae</taxon>
        <taxon>Cassia clade</taxon>
        <taxon>Senna</taxon>
    </lineage>
</organism>
<evidence type="ECO:0000313" key="2">
    <source>
        <dbReference type="EMBL" id="KAF7808260.1"/>
    </source>
</evidence>